<keyword evidence="2" id="KW-1185">Reference proteome</keyword>
<gene>
    <name evidence="1" type="ORF">IQ249_00810</name>
</gene>
<keyword evidence="1" id="KW-0223">Dioxygenase</keyword>
<dbReference type="Gene3D" id="2.60.120.620">
    <property type="entry name" value="q2cbj1_9rhob like domain"/>
    <property type="match status" value="1"/>
</dbReference>
<dbReference type="InterPro" id="IPR008775">
    <property type="entry name" value="Phytyl_CoA_dOase-like"/>
</dbReference>
<dbReference type="Pfam" id="PF05721">
    <property type="entry name" value="PhyH"/>
    <property type="match status" value="1"/>
</dbReference>
<sequence length="231" mass="26071">MTSIASYTEQIERDGFACIPKVLDEAQISKLKEALYAIARGNKSQPYGLRRLLEKVPAIRNLCTQSCIRHWVEPILGENAFPVRGLFFDKTVNANWGIRWHQDVTIAVQQRLEAPGFSPWSQKEGVCHVQPPLEVLEKMLALRVHLDDTGADNGCLWVVPGSHRCGRLSRQQVQKLTERGNAHPIPRGGILAMKPLLLHSSRRAATPRHRRILHLEFATEALPHGLKWYGS</sequence>
<dbReference type="Proteomes" id="UP000654482">
    <property type="component" value="Unassembled WGS sequence"/>
</dbReference>
<dbReference type="GO" id="GO:0005506">
    <property type="term" value="F:iron ion binding"/>
    <property type="evidence" value="ECO:0007669"/>
    <property type="project" value="UniProtKB-ARBA"/>
</dbReference>
<dbReference type="PANTHER" id="PTHR20883">
    <property type="entry name" value="PHYTANOYL-COA DIOXYGENASE DOMAIN CONTAINING 1"/>
    <property type="match status" value="1"/>
</dbReference>
<organism evidence="1 2">
    <name type="scientific">Lusitaniella coriacea LEGE 07157</name>
    <dbReference type="NCBI Taxonomy" id="945747"/>
    <lineage>
        <taxon>Bacteria</taxon>
        <taxon>Bacillati</taxon>
        <taxon>Cyanobacteriota</taxon>
        <taxon>Cyanophyceae</taxon>
        <taxon>Spirulinales</taxon>
        <taxon>Lusitaniellaceae</taxon>
        <taxon>Lusitaniella</taxon>
    </lineage>
</organism>
<evidence type="ECO:0000313" key="1">
    <source>
        <dbReference type="EMBL" id="MBE9114426.1"/>
    </source>
</evidence>
<accession>A0A8J7DTX2</accession>
<dbReference type="RefSeq" id="WP_194027504.1">
    <property type="nucleotide sequence ID" value="NZ_JADEWZ010000001.1"/>
</dbReference>
<dbReference type="AlphaFoldDB" id="A0A8J7DTX2"/>
<keyword evidence="1" id="KW-0560">Oxidoreductase</keyword>
<dbReference type="GO" id="GO:0016706">
    <property type="term" value="F:2-oxoglutarate-dependent dioxygenase activity"/>
    <property type="evidence" value="ECO:0007669"/>
    <property type="project" value="UniProtKB-ARBA"/>
</dbReference>
<reference evidence="1" key="1">
    <citation type="submission" date="2020-10" db="EMBL/GenBank/DDBJ databases">
        <authorList>
            <person name="Castelo-Branco R."/>
            <person name="Eusebio N."/>
            <person name="Adriana R."/>
            <person name="Vieira A."/>
            <person name="Brugerolle De Fraissinette N."/>
            <person name="Rezende De Castro R."/>
            <person name="Schneider M.P."/>
            <person name="Vasconcelos V."/>
            <person name="Leao P.N."/>
        </authorList>
    </citation>
    <scope>NUCLEOTIDE SEQUENCE</scope>
    <source>
        <strain evidence="1">LEGE 07157</strain>
    </source>
</reference>
<name>A0A8J7DTX2_9CYAN</name>
<protein>
    <submittedName>
        <fullName evidence="1">Phytanoyl-CoA dioxygenase family protein</fullName>
    </submittedName>
</protein>
<dbReference type="SUPFAM" id="SSF51197">
    <property type="entry name" value="Clavaminate synthase-like"/>
    <property type="match status" value="1"/>
</dbReference>
<dbReference type="EMBL" id="JADEWZ010000001">
    <property type="protein sequence ID" value="MBE9114426.1"/>
    <property type="molecule type" value="Genomic_DNA"/>
</dbReference>
<dbReference type="PANTHER" id="PTHR20883:SF48">
    <property type="entry name" value="ECTOINE DIOXYGENASE"/>
    <property type="match status" value="1"/>
</dbReference>
<evidence type="ECO:0000313" key="2">
    <source>
        <dbReference type="Proteomes" id="UP000654482"/>
    </source>
</evidence>
<comment type="caution">
    <text evidence="1">The sequence shown here is derived from an EMBL/GenBank/DDBJ whole genome shotgun (WGS) entry which is preliminary data.</text>
</comment>
<proteinExistence type="predicted"/>